<evidence type="ECO:0000313" key="2">
    <source>
        <dbReference type="EMBL" id="KTF05270.1"/>
    </source>
</evidence>
<feature type="non-terminal residue" evidence="2">
    <location>
        <position position="1"/>
    </location>
</feature>
<reference evidence="2" key="1">
    <citation type="submission" date="2013-11" db="EMBL/GenBank/DDBJ databases">
        <title>Microbial diversity, functional groups and degradation webs in Northern and Southern Mediterranean and Red Sea marine crude oil polluted sites.</title>
        <authorList>
            <person name="Daffonchio D."/>
            <person name="Mapelli F."/>
            <person name="Ferrer M."/>
            <person name="Richter M."/>
            <person name="Cherif A."/>
            <person name="Malkawi H.I."/>
            <person name="Yakimov M.M."/>
            <person name="Abdel-Fattah Y.R."/>
            <person name="Blaghen M."/>
            <person name="Golyshin P.N."/>
            <person name="Kalogerakis N."/>
            <person name="Boon N."/>
            <person name="Magagnini M."/>
            <person name="Fava F."/>
        </authorList>
    </citation>
    <scope>NUCLEOTIDE SEQUENCE</scope>
</reference>
<sequence>NEPVEQSQKSSATSDGNTHNASPKDSLF</sequence>
<protein>
    <submittedName>
        <fullName evidence="2">Uncharacterized protein</fullName>
    </submittedName>
</protein>
<evidence type="ECO:0000256" key="1">
    <source>
        <dbReference type="SAM" id="MobiDB-lite"/>
    </source>
</evidence>
<gene>
    <name evidence="2" type="ORF">MGSAQ_003235</name>
</gene>
<organism evidence="2">
    <name type="scientific">marine sediment metagenome</name>
    <dbReference type="NCBI Taxonomy" id="412755"/>
    <lineage>
        <taxon>unclassified sequences</taxon>
        <taxon>metagenomes</taxon>
        <taxon>ecological metagenomes</taxon>
    </lineage>
</organism>
<comment type="caution">
    <text evidence="2">The sequence shown here is derived from an EMBL/GenBank/DDBJ whole genome shotgun (WGS) entry which is preliminary data.</text>
</comment>
<name>A0A1B6NPE6_9ZZZZ</name>
<feature type="region of interest" description="Disordered" evidence="1">
    <location>
        <begin position="1"/>
        <end position="28"/>
    </location>
</feature>
<dbReference type="AlphaFoldDB" id="A0A1B6NPE6"/>
<accession>A0A1B6NPE6</accession>
<proteinExistence type="predicted"/>
<dbReference type="EMBL" id="AYSL01001898">
    <property type="protein sequence ID" value="KTF05270.1"/>
    <property type="molecule type" value="Genomic_DNA"/>
</dbReference>